<keyword evidence="6" id="KW-1185">Reference proteome</keyword>
<evidence type="ECO:0000256" key="1">
    <source>
        <dbReference type="ARBA" id="ARBA00023015"/>
    </source>
</evidence>
<reference evidence="5 6" key="1">
    <citation type="submission" date="2017-10" db="EMBL/GenBank/DDBJ databases">
        <title>Biodiversity and function of Thalassospira species in the particle-attached aromatic-hydrocarbon-degrading consortia from the surface seawater of the China South Sea.</title>
        <authorList>
            <person name="Dong C."/>
            <person name="Liu R."/>
            <person name="Shao Z."/>
        </authorList>
    </citation>
    <scope>NUCLEOTIDE SEQUENCE [LARGE SCALE GENOMIC DNA]</scope>
    <source>
        <strain evidence="5 6">CSC3H3</strain>
    </source>
</reference>
<evidence type="ECO:0000256" key="3">
    <source>
        <dbReference type="ARBA" id="ARBA00023163"/>
    </source>
</evidence>
<dbReference type="Proteomes" id="UP000233458">
    <property type="component" value="Chromosome"/>
</dbReference>
<dbReference type="Pfam" id="PF07729">
    <property type="entry name" value="FCD"/>
    <property type="match status" value="1"/>
</dbReference>
<dbReference type="Gene3D" id="1.10.10.10">
    <property type="entry name" value="Winged helix-like DNA-binding domain superfamily/Winged helix DNA-binding domain"/>
    <property type="match status" value="1"/>
</dbReference>
<dbReference type="SUPFAM" id="SSF48008">
    <property type="entry name" value="GntR ligand-binding domain-like"/>
    <property type="match status" value="1"/>
</dbReference>
<dbReference type="InterPro" id="IPR000524">
    <property type="entry name" value="Tscrpt_reg_HTH_GntR"/>
</dbReference>
<accession>A0ABM6QBI4</accession>
<proteinExistence type="predicted"/>
<name>A0ABM6QBI4_9PROT</name>
<dbReference type="SMART" id="SM00895">
    <property type="entry name" value="FCD"/>
    <property type="match status" value="1"/>
</dbReference>
<dbReference type="InterPro" id="IPR036390">
    <property type="entry name" value="WH_DNA-bd_sf"/>
</dbReference>
<dbReference type="SMART" id="SM00345">
    <property type="entry name" value="HTH_GNTR"/>
    <property type="match status" value="1"/>
</dbReference>
<evidence type="ECO:0000313" key="6">
    <source>
        <dbReference type="Proteomes" id="UP000233458"/>
    </source>
</evidence>
<dbReference type="Pfam" id="PF00392">
    <property type="entry name" value="GntR"/>
    <property type="match status" value="1"/>
</dbReference>
<dbReference type="PANTHER" id="PTHR43537:SF24">
    <property type="entry name" value="GLUCONATE OPERON TRANSCRIPTIONAL REPRESSOR"/>
    <property type="match status" value="1"/>
</dbReference>
<evidence type="ECO:0000313" key="5">
    <source>
        <dbReference type="EMBL" id="AUG53889.1"/>
    </source>
</evidence>
<dbReference type="PROSITE" id="PS50949">
    <property type="entry name" value="HTH_GNTR"/>
    <property type="match status" value="1"/>
</dbReference>
<protein>
    <submittedName>
        <fullName evidence="5">GntR family transcriptional regulator</fullName>
    </submittedName>
</protein>
<dbReference type="SUPFAM" id="SSF46785">
    <property type="entry name" value="Winged helix' DNA-binding domain"/>
    <property type="match status" value="1"/>
</dbReference>
<keyword evidence="1" id="KW-0805">Transcription regulation</keyword>
<dbReference type="InterPro" id="IPR008920">
    <property type="entry name" value="TF_FadR/GntR_C"/>
</dbReference>
<dbReference type="InterPro" id="IPR036388">
    <property type="entry name" value="WH-like_DNA-bd_sf"/>
</dbReference>
<organism evidence="5 6">
    <name type="scientific">Thalassospira marina</name>
    <dbReference type="NCBI Taxonomy" id="2048283"/>
    <lineage>
        <taxon>Bacteria</taxon>
        <taxon>Pseudomonadati</taxon>
        <taxon>Pseudomonadota</taxon>
        <taxon>Alphaproteobacteria</taxon>
        <taxon>Rhodospirillales</taxon>
        <taxon>Thalassospiraceae</taxon>
        <taxon>Thalassospira</taxon>
    </lineage>
</organism>
<keyword evidence="3" id="KW-0804">Transcription</keyword>
<evidence type="ECO:0000259" key="4">
    <source>
        <dbReference type="PROSITE" id="PS50949"/>
    </source>
</evidence>
<gene>
    <name evidence="5" type="ORF">CSC3H3_15085</name>
</gene>
<evidence type="ECO:0000256" key="2">
    <source>
        <dbReference type="ARBA" id="ARBA00023125"/>
    </source>
</evidence>
<dbReference type="PANTHER" id="PTHR43537">
    <property type="entry name" value="TRANSCRIPTIONAL REGULATOR, GNTR FAMILY"/>
    <property type="match status" value="1"/>
</dbReference>
<dbReference type="CDD" id="cd07377">
    <property type="entry name" value="WHTH_GntR"/>
    <property type="match status" value="1"/>
</dbReference>
<feature type="domain" description="HTH gntR-type" evidence="4">
    <location>
        <begin position="16"/>
        <end position="83"/>
    </location>
</feature>
<dbReference type="EMBL" id="CP024199">
    <property type="protein sequence ID" value="AUG53889.1"/>
    <property type="molecule type" value="Genomic_DNA"/>
</dbReference>
<dbReference type="InterPro" id="IPR011711">
    <property type="entry name" value="GntR_C"/>
</dbReference>
<keyword evidence="2" id="KW-0238">DNA-binding</keyword>
<dbReference type="Gene3D" id="1.20.120.530">
    <property type="entry name" value="GntR ligand-binding domain-like"/>
    <property type="match status" value="1"/>
</dbReference>
<sequence>MHKSILDTIMISDTNKTQSESIADKIRDLILNGTYQPGQPLRQEALSEQLNVSRTPLRHALQALADDGLVEATGFKGARVAQLDPGMVADLFEMRLLLEPVALASAFDRYTKMDFARAEMALDAASTEGAPARLSDLNWDFHHALYAPSGRGTLLKTIEQLNRASALAEVIASSITVRPEKSAAEHQALLDACRKGDRTGAVGILQNHLTLAYQDICNRKE</sequence>